<dbReference type="AlphaFoldDB" id="C2G320"/>
<evidence type="ECO:0000256" key="6">
    <source>
        <dbReference type="SAM" id="SignalP"/>
    </source>
</evidence>
<dbReference type="InterPro" id="IPR011990">
    <property type="entry name" value="TPR-like_helical_dom_sf"/>
</dbReference>
<dbReference type="InterPro" id="IPR012944">
    <property type="entry name" value="SusD_RagB_dom"/>
</dbReference>
<reference evidence="9 10" key="1">
    <citation type="submission" date="2009-01" db="EMBL/GenBank/DDBJ databases">
        <authorList>
            <person name="Qin X."/>
            <person name="Bachman B."/>
            <person name="Battles P."/>
            <person name="Bell A."/>
            <person name="Bess C."/>
            <person name="Bickham C."/>
            <person name="Chaboub L."/>
            <person name="Chen D."/>
            <person name="Coyle M."/>
            <person name="Deiros D.R."/>
            <person name="Dinh H."/>
            <person name="Forbes L."/>
            <person name="Fowler G."/>
            <person name="Francisco L."/>
            <person name="Fu Q."/>
            <person name="Gubbala S."/>
            <person name="Hale W."/>
            <person name="Han Y."/>
            <person name="Hemphill L."/>
            <person name="Highlander S.K."/>
            <person name="Hirani K."/>
            <person name="Hogues M."/>
            <person name="Jackson L."/>
            <person name="Jakkamsetti A."/>
            <person name="Javaid M."/>
            <person name="Jiang H."/>
            <person name="Korchina V."/>
            <person name="Kovar C."/>
            <person name="Lara F."/>
            <person name="Lee S."/>
            <person name="Mata R."/>
            <person name="Mathew T."/>
            <person name="Moen C."/>
            <person name="Morales K."/>
            <person name="Munidasa M."/>
            <person name="Nazareth L."/>
            <person name="Ngo R."/>
            <person name="Nguyen L."/>
            <person name="Okwuonu G."/>
            <person name="Ongeri F."/>
            <person name="Patil S."/>
            <person name="Petrosino J."/>
            <person name="Pham C."/>
            <person name="Pham P."/>
            <person name="Pu L.-L."/>
            <person name="Puazo M."/>
            <person name="Raj R."/>
            <person name="Reid J."/>
            <person name="Rouhana J."/>
            <person name="Saada N."/>
            <person name="Shang Y."/>
            <person name="Simmons D."/>
            <person name="Thornton R."/>
            <person name="Warren J."/>
            <person name="Weissenberger G."/>
            <person name="Zhang J."/>
            <person name="Zhang L."/>
            <person name="Zhou C."/>
            <person name="Zhu D."/>
            <person name="Muzny D."/>
            <person name="Worley K."/>
            <person name="Gibbs R."/>
        </authorList>
    </citation>
    <scope>NUCLEOTIDE SEQUENCE [LARGE SCALE GENOMIC DNA]</scope>
    <source>
        <strain evidence="9 10">ATCC 33300</strain>
    </source>
</reference>
<evidence type="ECO:0000256" key="5">
    <source>
        <dbReference type="ARBA" id="ARBA00023237"/>
    </source>
</evidence>
<dbReference type="Gene3D" id="1.25.40.390">
    <property type="match status" value="1"/>
</dbReference>
<keyword evidence="5" id="KW-0998">Cell outer membrane</keyword>
<feature type="domain" description="RagB/SusD" evidence="7">
    <location>
        <begin position="344"/>
        <end position="433"/>
    </location>
</feature>
<keyword evidence="3 6" id="KW-0732">Signal</keyword>
<dbReference type="EMBL" id="ACHB01000091">
    <property type="protein sequence ID" value="EEI90389.1"/>
    <property type="molecule type" value="Genomic_DNA"/>
</dbReference>
<dbReference type="Pfam" id="PF07980">
    <property type="entry name" value="SusD_RagB"/>
    <property type="match status" value="1"/>
</dbReference>
<accession>C2G320</accession>
<organism evidence="9 10">
    <name type="scientific">Sphingobacterium spiritivorum ATCC 33300</name>
    <dbReference type="NCBI Taxonomy" id="525372"/>
    <lineage>
        <taxon>Bacteria</taxon>
        <taxon>Pseudomonadati</taxon>
        <taxon>Bacteroidota</taxon>
        <taxon>Sphingobacteriia</taxon>
        <taxon>Sphingobacteriales</taxon>
        <taxon>Sphingobacteriaceae</taxon>
        <taxon>Sphingobacterium</taxon>
    </lineage>
</organism>
<dbReference type="PROSITE" id="PS51257">
    <property type="entry name" value="PROKAR_LIPOPROTEIN"/>
    <property type="match status" value="1"/>
</dbReference>
<evidence type="ECO:0000259" key="7">
    <source>
        <dbReference type="Pfam" id="PF07980"/>
    </source>
</evidence>
<comment type="subcellular location">
    <subcellularLocation>
        <location evidence="1">Cell outer membrane</location>
    </subcellularLocation>
</comment>
<comment type="caution">
    <text evidence="9">The sequence shown here is derived from an EMBL/GenBank/DDBJ whole genome shotgun (WGS) entry which is preliminary data.</text>
</comment>
<dbReference type="CDD" id="cd08977">
    <property type="entry name" value="SusD"/>
    <property type="match status" value="1"/>
</dbReference>
<protein>
    <submittedName>
        <fullName evidence="9">SusD family protein</fullName>
    </submittedName>
</protein>
<feature type="chain" id="PRO_5002912428" evidence="6">
    <location>
        <begin position="21"/>
        <end position="471"/>
    </location>
</feature>
<dbReference type="Pfam" id="PF14322">
    <property type="entry name" value="SusD-like_3"/>
    <property type="match status" value="1"/>
</dbReference>
<dbReference type="GO" id="GO:0009279">
    <property type="term" value="C:cell outer membrane"/>
    <property type="evidence" value="ECO:0007669"/>
    <property type="project" value="UniProtKB-SubCell"/>
</dbReference>
<evidence type="ECO:0000256" key="3">
    <source>
        <dbReference type="ARBA" id="ARBA00022729"/>
    </source>
</evidence>
<evidence type="ECO:0000313" key="10">
    <source>
        <dbReference type="Proteomes" id="UP000006241"/>
    </source>
</evidence>
<feature type="signal peptide" evidence="6">
    <location>
        <begin position="1"/>
        <end position="20"/>
    </location>
</feature>
<evidence type="ECO:0000256" key="2">
    <source>
        <dbReference type="ARBA" id="ARBA00006275"/>
    </source>
</evidence>
<feature type="domain" description="SusD-like N-terminal" evidence="8">
    <location>
        <begin position="25"/>
        <end position="231"/>
    </location>
</feature>
<dbReference type="SUPFAM" id="SSF48452">
    <property type="entry name" value="TPR-like"/>
    <property type="match status" value="1"/>
</dbReference>
<name>C2G320_SPHSI</name>
<evidence type="ECO:0000259" key="8">
    <source>
        <dbReference type="Pfam" id="PF14322"/>
    </source>
</evidence>
<gene>
    <name evidence="9" type="ORF">HMPREF0765_3976</name>
</gene>
<dbReference type="HOGENOM" id="CLU_015553_1_4_10"/>
<sequence>MKMKKITYIILLATSMWATSCEKMLEVDPRQSIDASTALTSPEAITAATNGVYAKLRQVSLYGRDLIAIPELLADNAINTGAGNRLIKESNNEIGAHITNWQQSYYAVNQINLILEALENIDLEANFKNNIKGQNLFLRALLYHNLLRVYAYDPTAIVAASDRGGVPIVLKGVLEVDQIEFASRNTIEEGYKQVYQDLTEAATLIAESNNSKAPAFASRGAVAALFSRVALYKGDYEKAVAEADKAMASGVATFPANAQLISSWRSEKHPESFFEVAFTTADNLGSNESLRATFMTRTTVTSNATASFGNVVVSDDLYAQYSANDTRRGLIMKGLGANATRNEMTKFASKNGVANLDNVPVIRYAEVLLNKAEALANLGKDSDARTALNRIRTRANLAEVSLSGTALMEEIILQRRLELAFEGHRFFDIKRRGKDIIKDAGNVMFNDFRILGRLPIREIEINPNLIQNPGY</sequence>
<comment type="similarity">
    <text evidence="2">Belongs to the SusD family.</text>
</comment>
<evidence type="ECO:0000256" key="4">
    <source>
        <dbReference type="ARBA" id="ARBA00023136"/>
    </source>
</evidence>
<proteinExistence type="inferred from homology"/>
<dbReference type="InterPro" id="IPR033985">
    <property type="entry name" value="SusD-like_N"/>
</dbReference>
<dbReference type="Proteomes" id="UP000006241">
    <property type="component" value="Unassembled WGS sequence"/>
</dbReference>
<keyword evidence="4" id="KW-0472">Membrane</keyword>
<evidence type="ECO:0000256" key="1">
    <source>
        <dbReference type="ARBA" id="ARBA00004442"/>
    </source>
</evidence>
<evidence type="ECO:0000313" key="9">
    <source>
        <dbReference type="EMBL" id="EEI90389.1"/>
    </source>
</evidence>